<feature type="transmembrane region" description="Helical" evidence="6">
    <location>
        <begin position="146"/>
        <end position="165"/>
    </location>
</feature>
<dbReference type="PANTHER" id="PTHR30250">
    <property type="entry name" value="PST FAMILY PREDICTED COLANIC ACID TRANSPORTER"/>
    <property type="match status" value="1"/>
</dbReference>
<reference evidence="7 8" key="1">
    <citation type="submission" date="2022-10" db="EMBL/GenBank/DDBJ databases">
        <title>Roseococcus glaciei nov., sp. nov., isolated from glacier.</title>
        <authorList>
            <person name="Liu Q."/>
            <person name="Xin Y.-H."/>
        </authorList>
    </citation>
    <scope>NUCLEOTIDE SEQUENCE [LARGE SCALE GENOMIC DNA]</scope>
    <source>
        <strain evidence="7 8">MDT2-1-1</strain>
    </source>
</reference>
<feature type="transmembrane region" description="Helical" evidence="6">
    <location>
        <begin position="384"/>
        <end position="406"/>
    </location>
</feature>
<organism evidence="7 8">
    <name type="scientific">Sabulicella glaciei</name>
    <dbReference type="NCBI Taxonomy" id="2984948"/>
    <lineage>
        <taxon>Bacteria</taxon>
        <taxon>Pseudomonadati</taxon>
        <taxon>Pseudomonadota</taxon>
        <taxon>Alphaproteobacteria</taxon>
        <taxon>Acetobacterales</taxon>
        <taxon>Acetobacteraceae</taxon>
        <taxon>Sabulicella</taxon>
    </lineage>
</organism>
<evidence type="ECO:0000256" key="4">
    <source>
        <dbReference type="ARBA" id="ARBA00022989"/>
    </source>
</evidence>
<evidence type="ECO:0000256" key="6">
    <source>
        <dbReference type="SAM" id="Phobius"/>
    </source>
</evidence>
<feature type="transmembrane region" description="Helical" evidence="6">
    <location>
        <begin position="87"/>
        <end position="109"/>
    </location>
</feature>
<keyword evidence="2" id="KW-1003">Cell membrane</keyword>
<evidence type="ECO:0000313" key="8">
    <source>
        <dbReference type="Proteomes" id="UP001526430"/>
    </source>
</evidence>
<keyword evidence="4 6" id="KW-1133">Transmembrane helix</keyword>
<sequence length="491" mass="52227">MSEPSSPAVAGRALLYLVGRIVPAAVTFVTIGVLTRFLSPEEYGTYAIALSVISLFSMAAYNWLYVSIVRLRPMEEDAAKPFQAAVLVLYLVCVALVLSFGALYVAAFSPWGGSSLWGAAVALFVVQGWLEINLHFLISRSEAGRYVLVTLLRSLLVTALAILAAALGGGAASVLLATALAVLGPALWLTFRQWRGVRLREAGTGDMGSIARFGLPLAPSFLLDNVIFYADRLILGWLINAQAVGLYAVGYDLADRTLKALMYSIGSASLPAAVQALEIEGEDAARRQLAQNLLTLVTFGLPATVGLCLTASELSILVGSEFRDVTTVLIPLVAVATFLACIRSSYLDHAFHLARRPLPLLLVTGTTALFNVSLNILLIPSFGLLGAAYANLAAFIVAVFLAWSMGRSAFRLPYPWRGLAKIAAACAAMGIFLAMPIWPEAQVLALVLKTALGGAVFVAVGLLLRAEIVSELVWGVINRLASRKRDKGGTT</sequence>
<feature type="transmembrane region" description="Helical" evidence="6">
    <location>
        <begin position="12"/>
        <end position="34"/>
    </location>
</feature>
<feature type="transmembrane region" description="Helical" evidence="6">
    <location>
        <begin position="328"/>
        <end position="346"/>
    </location>
</feature>
<keyword evidence="3 6" id="KW-0812">Transmembrane</keyword>
<comment type="subcellular location">
    <subcellularLocation>
        <location evidence="1">Cell membrane</location>
        <topology evidence="1">Multi-pass membrane protein</topology>
    </subcellularLocation>
</comment>
<feature type="transmembrane region" description="Helical" evidence="6">
    <location>
        <begin position="171"/>
        <end position="189"/>
    </location>
</feature>
<evidence type="ECO:0000256" key="2">
    <source>
        <dbReference type="ARBA" id="ARBA00022475"/>
    </source>
</evidence>
<dbReference type="Proteomes" id="UP001526430">
    <property type="component" value="Unassembled WGS sequence"/>
</dbReference>
<feature type="transmembrane region" description="Helical" evidence="6">
    <location>
        <begin position="115"/>
        <end position="134"/>
    </location>
</feature>
<dbReference type="EMBL" id="JAPFQI010000026">
    <property type="protein sequence ID" value="MCW8088091.1"/>
    <property type="molecule type" value="Genomic_DNA"/>
</dbReference>
<comment type="caution">
    <text evidence="7">The sequence shown here is derived from an EMBL/GenBank/DDBJ whole genome shotgun (WGS) entry which is preliminary data.</text>
</comment>
<feature type="transmembrane region" description="Helical" evidence="6">
    <location>
        <begin position="46"/>
        <end position="66"/>
    </location>
</feature>
<dbReference type="RefSeq" id="WP_301592294.1">
    <property type="nucleotide sequence ID" value="NZ_JAPFQI010000026.1"/>
</dbReference>
<accession>A0ABT3P109</accession>
<keyword evidence="8" id="KW-1185">Reference proteome</keyword>
<dbReference type="InterPro" id="IPR050833">
    <property type="entry name" value="Poly_Biosynth_Transport"/>
</dbReference>
<protein>
    <submittedName>
        <fullName evidence="7">Oligosaccharide flippase family protein</fullName>
    </submittedName>
</protein>
<feature type="transmembrane region" description="Helical" evidence="6">
    <location>
        <begin position="444"/>
        <end position="464"/>
    </location>
</feature>
<evidence type="ECO:0000256" key="5">
    <source>
        <dbReference type="ARBA" id="ARBA00023136"/>
    </source>
</evidence>
<feature type="transmembrane region" description="Helical" evidence="6">
    <location>
        <begin position="293"/>
        <end position="316"/>
    </location>
</feature>
<evidence type="ECO:0000313" key="7">
    <source>
        <dbReference type="EMBL" id="MCW8088091.1"/>
    </source>
</evidence>
<feature type="transmembrane region" description="Helical" evidence="6">
    <location>
        <begin position="358"/>
        <end position="378"/>
    </location>
</feature>
<keyword evidence="5 6" id="KW-0472">Membrane</keyword>
<name>A0ABT3P109_9PROT</name>
<evidence type="ECO:0000256" key="3">
    <source>
        <dbReference type="ARBA" id="ARBA00022692"/>
    </source>
</evidence>
<dbReference type="PANTHER" id="PTHR30250:SF11">
    <property type="entry name" value="O-ANTIGEN TRANSPORTER-RELATED"/>
    <property type="match status" value="1"/>
</dbReference>
<feature type="transmembrane region" description="Helical" evidence="6">
    <location>
        <begin position="418"/>
        <end position="438"/>
    </location>
</feature>
<proteinExistence type="predicted"/>
<dbReference type="Pfam" id="PF13440">
    <property type="entry name" value="Polysacc_synt_3"/>
    <property type="match status" value="1"/>
</dbReference>
<evidence type="ECO:0000256" key="1">
    <source>
        <dbReference type="ARBA" id="ARBA00004651"/>
    </source>
</evidence>
<gene>
    <name evidence="7" type="ORF">OF850_21060</name>
</gene>